<dbReference type="GO" id="GO:0004674">
    <property type="term" value="F:protein serine/threonine kinase activity"/>
    <property type="evidence" value="ECO:0007669"/>
    <property type="project" value="UniProtKB-EC"/>
</dbReference>
<dbReference type="EC" id="2.7.11.1" evidence="7"/>
<evidence type="ECO:0000256" key="2">
    <source>
        <dbReference type="ARBA" id="ARBA00022741"/>
    </source>
</evidence>
<keyword evidence="3 7" id="KW-0418">Kinase</keyword>
<dbReference type="GO" id="GO:0005524">
    <property type="term" value="F:ATP binding"/>
    <property type="evidence" value="ECO:0007669"/>
    <property type="project" value="UniProtKB-KW"/>
</dbReference>
<dbReference type="EMBL" id="CP155447">
    <property type="protein sequence ID" value="XBH01110.1"/>
    <property type="molecule type" value="Genomic_DNA"/>
</dbReference>
<proteinExistence type="predicted"/>
<dbReference type="InterPro" id="IPR011009">
    <property type="entry name" value="Kinase-like_dom_sf"/>
</dbReference>
<evidence type="ECO:0000256" key="3">
    <source>
        <dbReference type="ARBA" id="ARBA00022777"/>
    </source>
</evidence>
<dbReference type="Gene3D" id="3.30.200.20">
    <property type="entry name" value="Phosphorylase Kinase, domain 1"/>
    <property type="match status" value="1"/>
</dbReference>
<dbReference type="AlphaFoldDB" id="A0AAU7C7L0"/>
<dbReference type="InterPro" id="IPR008271">
    <property type="entry name" value="Ser/Thr_kinase_AS"/>
</dbReference>
<sequence length="369" mass="40967">MQQTTISSYDGKESMILPDATSPQPPHDLMTRYAGLLQEPRLAWIESHRRLRRLGEGGQGVVYLCERLGADNFTIPVAIKVFSPERYDSISAYDKAMALLARVACRIAMIQQDNLIDVHNLIELDRIRVMEMEWVDGYDLLHLLTPKMLQRARDRVSDDRWNYINDVIVTSGPTQPRLKPGVAIAVLRDALAALSALHREGIVHGDVKPSNLMLKRTGDAKLVDIGSAFAWSPGAGSLTCTPAYAAPEAMEGVGESPQSDLASLGYMLVEMLAGLRPFGTVQDRDELLALKRTLPERLPQILPQDVVRNELLMSLIQGLIAPDPANRFPSAEAADLVEKGAANFHRQLVRGNLASEYNNEIRVWLEELE</sequence>
<dbReference type="InterPro" id="IPR000719">
    <property type="entry name" value="Prot_kinase_dom"/>
</dbReference>
<reference evidence="7" key="1">
    <citation type="submission" date="2024-05" db="EMBL/GenBank/DDBJ databases">
        <title>Planctomycetes of the genus Singulisphaera possess chitinolytic capabilities.</title>
        <authorList>
            <person name="Ivanova A."/>
        </authorList>
    </citation>
    <scope>NUCLEOTIDE SEQUENCE</scope>
    <source>
        <strain evidence="7">Ch08T</strain>
    </source>
</reference>
<keyword evidence="4" id="KW-0067">ATP-binding</keyword>
<name>A0AAU7C7L0_9BACT</name>
<evidence type="ECO:0000259" key="6">
    <source>
        <dbReference type="PROSITE" id="PS50011"/>
    </source>
</evidence>
<keyword evidence="1 7" id="KW-0808">Transferase</keyword>
<dbReference type="RefSeq" id="WP_406693798.1">
    <property type="nucleotide sequence ID" value="NZ_CP155447.1"/>
</dbReference>
<gene>
    <name evidence="7" type="ORF">V5E97_22445</name>
</gene>
<keyword evidence="2" id="KW-0547">Nucleotide-binding</keyword>
<organism evidence="7">
    <name type="scientific">Singulisphaera sp. Ch08</name>
    <dbReference type="NCBI Taxonomy" id="3120278"/>
    <lineage>
        <taxon>Bacteria</taxon>
        <taxon>Pseudomonadati</taxon>
        <taxon>Planctomycetota</taxon>
        <taxon>Planctomycetia</taxon>
        <taxon>Isosphaerales</taxon>
        <taxon>Isosphaeraceae</taxon>
        <taxon>Singulisphaera</taxon>
    </lineage>
</organism>
<evidence type="ECO:0000313" key="7">
    <source>
        <dbReference type="EMBL" id="XBH01110.1"/>
    </source>
</evidence>
<protein>
    <submittedName>
        <fullName evidence="7">Serine/threonine-protein kinase</fullName>
        <ecNumber evidence="7">2.7.11.1</ecNumber>
    </submittedName>
</protein>
<dbReference type="SUPFAM" id="SSF56112">
    <property type="entry name" value="Protein kinase-like (PK-like)"/>
    <property type="match status" value="1"/>
</dbReference>
<accession>A0AAU7C7L0</accession>
<dbReference type="PROSITE" id="PS00108">
    <property type="entry name" value="PROTEIN_KINASE_ST"/>
    <property type="match status" value="1"/>
</dbReference>
<dbReference type="PROSITE" id="PS50011">
    <property type="entry name" value="PROTEIN_KINASE_DOM"/>
    <property type="match status" value="1"/>
</dbReference>
<dbReference type="Pfam" id="PF00069">
    <property type="entry name" value="Pkinase"/>
    <property type="match status" value="1"/>
</dbReference>
<dbReference type="PANTHER" id="PTHR43289:SF6">
    <property type="entry name" value="SERINE_THREONINE-PROTEIN KINASE NEKL-3"/>
    <property type="match status" value="1"/>
</dbReference>
<feature type="region of interest" description="Disordered" evidence="5">
    <location>
        <begin position="1"/>
        <end position="22"/>
    </location>
</feature>
<dbReference type="Gene3D" id="1.10.510.10">
    <property type="entry name" value="Transferase(Phosphotransferase) domain 1"/>
    <property type="match status" value="1"/>
</dbReference>
<evidence type="ECO:0000256" key="5">
    <source>
        <dbReference type="SAM" id="MobiDB-lite"/>
    </source>
</evidence>
<dbReference type="SMART" id="SM00220">
    <property type="entry name" value="S_TKc"/>
    <property type="match status" value="1"/>
</dbReference>
<evidence type="ECO:0000256" key="1">
    <source>
        <dbReference type="ARBA" id="ARBA00022679"/>
    </source>
</evidence>
<evidence type="ECO:0000256" key="4">
    <source>
        <dbReference type="ARBA" id="ARBA00022840"/>
    </source>
</evidence>
<feature type="domain" description="Protein kinase" evidence="6">
    <location>
        <begin position="48"/>
        <end position="348"/>
    </location>
</feature>
<dbReference type="PANTHER" id="PTHR43289">
    <property type="entry name" value="MITOGEN-ACTIVATED PROTEIN KINASE KINASE KINASE 20-RELATED"/>
    <property type="match status" value="1"/>
</dbReference>
<dbReference type="CDD" id="cd14014">
    <property type="entry name" value="STKc_PknB_like"/>
    <property type="match status" value="1"/>
</dbReference>